<dbReference type="EMBL" id="SWJE01000010">
    <property type="protein sequence ID" value="TKC86980.1"/>
    <property type="molecule type" value="Genomic_DNA"/>
</dbReference>
<sequence length="121" mass="13113">MPDISVVIDCGECQVRPSVPEAIHKGYVAAASKAGVPIAGDTKVTLTIKDYTERGLAERSAIFVVSLLVPPVAFVLKDEIKADALADGKLVSLEYHYRVPFRGIEDVAQKLGERTFEAVDR</sequence>
<accession>A0A4V5PJ36</accession>
<evidence type="ECO:0000313" key="1">
    <source>
        <dbReference type="EMBL" id="TKC86980.1"/>
    </source>
</evidence>
<dbReference type="AlphaFoldDB" id="A0A4V5PJ36"/>
<gene>
    <name evidence="1" type="ORF">FAZ69_19445</name>
</gene>
<dbReference type="OrthoDB" id="8913424at2"/>
<name>A0A4V5PJ36_9BURK</name>
<evidence type="ECO:0000313" key="2">
    <source>
        <dbReference type="Proteomes" id="UP000305539"/>
    </source>
</evidence>
<reference evidence="1 2" key="1">
    <citation type="submission" date="2019-04" db="EMBL/GenBank/DDBJ databases">
        <title>Trinickia sp. 7GSK02, isolated from subtropical forest soil.</title>
        <authorList>
            <person name="Gao Z.-H."/>
            <person name="Qiu L.-H."/>
        </authorList>
    </citation>
    <scope>NUCLEOTIDE SEQUENCE [LARGE SCALE GENOMIC DNA]</scope>
    <source>
        <strain evidence="1 2">7GSK02</strain>
    </source>
</reference>
<organism evidence="1 2">
    <name type="scientific">Trinickia terrae</name>
    <dbReference type="NCBI Taxonomy" id="2571161"/>
    <lineage>
        <taxon>Bacteria</taxon>
        <taxon>Pseudomonadati</taxon>
        <taxon>Pseudomonadota</taxon>
        <taxon>Betaproteobacteria</taxon>
        <taxon>Burkholderiales</taxon>
        <taxon>Burkholderiaceae</taxon>
        <taxon>Trinickia</taxon>
    </lineage>
</organism>
<protein>
    <submittedName>
        <fullName evidence="1">Uncharacterized protein</fullName>
    </submittedName>
</protein>
<dbReference type="Proteomes" id="UP000305539">
    <property type="component" value="Unassembled WGS sequence"/>
</dbReference>
<keyword evidence="2" id="KW-1185">Reference proteome</keyword>
<comment type="caution">
    <text evidence="1">The sequence shown here is derived from an EMBL/GenBank/DDBJ whole genome shotgun (WGS) entry which is preliminary data.</text>
</comment>
<proteinExistence type="predicted"/>